<keyword evidence="1" id="KW-1133">Transmembrane helix</keyword>
<dbReference type="EMBL" id="JAAEDI010000035">
    <property type="protein sequence ID" value="MBR0652850.1"/>
    <property type="molecule type" value="Genomic_DNA"/>
</dbReference>
<evidence type="ECO:0000313" key="2">
    <source>
        <dbReference type="EMBL" id="MBR0652850.1"/>
    </source>
</evidence>
<comment type="caution">
    <text evidence="2">The sequence shown here is derived from an EMBL/GenBank/DDBJ whole genome shotgun (WGS) entry which is preliminary data.</text>
</comment>
<gene>
    <name evidence="2" type="ORF">GXW78_24550</name>
</gene>
<name>A0ABS5EPH2_9PROT</name>
<sequence length="111" mass="11761">MQARQALWQIAKTGALCAVLGLLLYAVVTAVAEYAVAPWLIGLVLAAPLTAVVGHLVIEALRSGAFPERFGVVLRDTRPLAFWFNVLWFGACGLLLGALAGWCAVRLLGAT</sequence>
<keyword evidence="1" id="KW-0472">Membrane</keyword>
<accession>A0ABS5EPH2</accession>
<feature type="transmembrane region" description="Helical" evidence="1">
    <location>
        <begin position="82"/>
        <end position="108"/>
    </location>
</feature>
<reference evidence="3" key="1">
    <citation type="journal article" date="2021" name="Syst. Appl. Microbiol.">
        <title>Roseomonas hellenica sp. nov., isolated from roots of wild-growing Alkanna tinctoria.</title>
        <authorList>
            <person name="Rat A."/>
            <person name="Naranjo H.D."/>
            <person name="Lebbe L."/>
            <person name="Cnockaert M."/>
            <person name="Krigas N."/>
            <person name="Grigoriadou K."/>
            <person name="Maloupa E."/>
            <person name="Willems A."/>
        </authorList>
    </citation>
    <scope>NUCLEOTIDE SEQUENCE [LARGE SCALE GENOMIC DNA]</scope>
    <source>
        <strain evidence="3">LMG 31159</strain>
    </source>
</reference>
<keyword evidence="1" id="KW-0812">Transmembrane</keyword>
<keyword evidence="3" id="KW-1185">Reference proteome</keyword>
<organism evidence="2 3">
    <name type="scientific">Neoroseomonas terrae</name>
    <dbReference type="NCBI Taxonomy" id="424799"/>
    <lineage>
        <taxon>Bacteria</taxon>
        <taxon>Pseudomonadati</taxon>
        <taxon>Pseudomonadota</taxon>
        <taxon>Alphaproteobacteria</taxon>
        <taxon>Acetobacterales</taxon>
        <taxon>Acetobacteraceae</taxon>
        <taxon>Neoroseomonas</taxon>
    </lineage>
</organism>
<proteinExistence type="predicted"/>
<dbReference type="RefSeq" id="WP_211871562.1">
    <property type="nucleotide sequence ID" value="NZ_JAAEDI010000035.1"/>
</dbReference>
<evidence type="ECO:0000256" key="1">
    <source>
        <dbReference type="SAM" id="Phobius"/>
    </source>
</evidence>
<evidence type="ECO:0000313" key="3">
    <source>
        <dbReference type="Proteomes" id="UP000698752"/>
    </source>
</evidence>
<dbReference type="Proteomes" id="UP000698752">
    <property type="component" value="Unassembled WGS sequence"/>
</dbReference>
<feature type="transmembrane region" description="Helical" evidence="1">
    <location>
        <begin position="39"/>
        <end position="61"/>
    </location>
</feature>
<protein>
    <submittedName>
        <fullName evidence="2">Uncharacterized protein</fullName>
    </submittedName>
</protein>